<dbReference type="GO" id="GO:0003676">
    <property type="term" value="F:nucleic acid binding"/>
    <property type="evidence" value="ECO:0007669"/>
    <property type="project" value="InterPro"/>
</dbReference>
<dbReference type="GO" id="GO:0031125">
    <property type="term" value="P:rRNA 3'-end processing"/>
    <property type="evidence" value="ECO:0007669"/>
    <property type="project" value="TreeGrafter"/>
</dbReference>
<evidence type="ECO:0000259" key="3">
    <source>
        <dbReference type="PROSITE" id="PS51831"/>
    </source>
</evidence>
<dbReference type="Pfam" id="PF01336">
    <property type="entry name" value="tRNA_anti-codon"/>
    <property type="match status" value="1"/>
</dbReference>
<dbReference type="GO" id="GO:0016787">
    <property type="term" value="F:hydrolase activity"/>
    <property type="evidence" value="ECO:0007669"/>
    <property type="project" value="UniProtKB-KW"/>
</dbReference>
<dbReference type="Pfam" id="PF01966">
    <property type="entry name" value="HD"/>
    <property type="match status" value="1"/>
</dbReference>
<dbReference type="InterPro" id="IPR006674">
    <property type="entry name" value="HD_domain"/>
</dbReference>
<dbReference type="InterPro" id="IPR050798">
    <property type="entry name" value="YhaM_exoribonuc/phosphodiest"/>
</dbReference>
<feature type="region of interest" description="Disordered" evidence="2">
    <location>
        <begin position="318"/>
        <end position="381"/>
    </location>
</feature>
<keyword evidence="5" id="KW-1185">Reference proteome</keyword>
<dbReference type="PROSITE" id="PS51831">
    <property type="entry name" value="HD"/>
    <property type="match status" value="1"/>
</dbReference>
<evidence type="ECO:0000256" key="2">
    <source>
        <dbReference type="SAM" id="MobiDB-lite"/>
    </source>
</evidence>
<dbReference type="InParanoid" id="D6Z4T9"/>
<dbReference type="Gene3D" id="1.10.3210.10">
    <property type="entry name" value="Hypothetical protein af1432"/>
    <property type="match status" value="1"/>
</dbReference>
<evidence type="ECO:0000313" key="5">
    <source>
        <dbReference type="Proteomes" id="UP000001508"/>
    </source>
</evidence>
<feature type="compositionally biased region" description="Low complexity" evidence="2">
    <location>
        <begin position="318"/>
        <end position="329"/>
    </location>
</feature>
<protein>
    <submittedName>
        <fullName evidence="4">Metal dependent phosphohydrolase</fullName>
    </submittedName>
</protein>
<dbReference type="Proteomes" id="UP000001508">
    <property type="component" value="Chromosome"/>
</dbReference>
<dbReference type="KEGG" id="dak:DaAHT2_1884"/>
<dbReference type="OrthoDB" id="9778453at2"/>
<gene>
    <name evidence="4" type="ordered locus">DaAHT2_1884</name>
</gene>
<dbReference type="NCBIfam" id="TIGR00277">
    <property type="entry name" value="HDIG"/>
    <property type="match status" value="1"/>
</dbReference>
<dbReference type="SUPFAM" id="SSF109604">
    <property type="entry name" value="HD-domain/PDEase-like"/>
    <property type="match status" value="1"/>
</dbReference>
<reference evidence="5" key="1">
    <citation type="submission" date="2010-02" db="EMBL/GenBank/DDBJ databases">
        <title>Complete sequence of Desulfurivibrio alkaliphilus AHT2.</title>
        <authorList>
            <consortium name="US DOE Joint Genome Institute"/>
            <person name="Pitluck S."/>
            <person name="Chertkov O."/>
            <person name="Detter J.C."/>
            <person name="Han C."/>
            <person name="Tapia R."/>
            <person name="Larimer F."/>
            <person name="Land M."/>
            <person name="Hauser L."/>
            <person name="Kyrpides N."/>
            <person name="Mikhailova N."/>
            <person name="Sorokin D.Y."/>
            <person name="Muyzer G."/>
            <person name="Woyke T."/>
        </authorList>
    </citation>
    <scope>NUCLEOTIDE SEQUENCE [LARGE SCALE GENOMIC DNA]</scope>
    <source>
        <strain evidence="5">DSM 19089 / UNIQEM U267 / AHT2</strain>
    </source>
</reference>
<evidence type="ECO:0000256" key="1">
    <source>
        <dbReference type="ARBA" id="ARBA00022801"/>
    </source>
</evidence>
<dbReference type="PANTHER" id="PTHR37294:SF1">
    <property type="entry name" value="3'-5' EXORIBONUCLEASE YHAM"/>
    <property type="match status" value="1"/>
</dbReference>
<organism evidence="4 5">
    <name type="scientific">Desulfurivibrio alkaliphilus (strain DSM 19089 / UNIQEM U267 / AHT2)</name>
    <dbReference type="NCBI Taxonomy" id="589865"/>
    <lineage>
        <taxon>Bacteria</taxon>
        <taxon>Pseudomonadati</taxon>
        <taxon>Thermodesulfobacteriota</taxon>
        <taxon>Desulfobulbia</taxon>
        <taxon>Desulfobulbales</taxon>
        <taxon>Desulfobulbaceae</taxon>
        <taxon>Desulfurivibrio</taxon>
    </lineage>
</organism>
<dbReference type="STRING" id="589865.DaAHT2_1884"/>
<proteinExistence type="predicted"/>
<dbReference type="PANTHER" id="PTHR37294">
    <property type="entry name" value="3'-5' EXORIBONUCLEASE YHAM"/>
    <property type="match status" value="1"/>
</dbReference>
<evidence type="ECO:0000313" key="4">
    <source>
        <dbReference type="EMBL" id="ADH86564.1"/>
    </source>
</evidence>
<feature type="domain" description="HD" evidence="3">
    <location>
        <begin position="165"/>
        <end position="286"/>
    </location>
</feature>
<keyword evidence="1 4" id="KW-0378">Hydrolase</keyword>
<dbReference type="eggNOG" id="COG3481">
    <property type="taxonomic scope" value="Bacteria"/>
</dbReference>
<dbReference type="AlphaFoldDB" id="D6Z4T9"/>
<name>D6Z4T9_DESAT</name>
<sequence length="381" mass="42277">MGAEKGIFIAEIAEGREVEGIFLVKELNRGETRAGKPFLRLTLVDNSGEIGGPVWDDAEELAPLCQPGSYLQVSGRGDSYQGSPQLKIGRISPVDPSSVDPADFMPSGDFDRRELEAELERLLAGVQSPPVRRLLDAFFSDREFYQRFTTAPAAKSMHHAYLGGLLEHTVAVARLAEAVSRLYPGLDADLLLAGALLHDLGKTEELTYREYPFGYSNRGRLVGHLVIGTEMISQKAAAIDDFPPELLERLQHLVLSHHGYHEFGTPTLPMMQEAFILHFLDNLDAKANYFHRLNRQTTEPGYQWSDYQRNLERFLYLPGPAQEPGQEPGRNPGPESDPPPAPRQATRKKKAAPRPDPPAAPPAMEDESSNPVDPRQKPLWG</sequence>
<dbReference type="InterPro" id="IPR003607">
    <property type="entry name" value="HD/PDEase_dom"/>
</dbReference>
<dbReference type="RefSeq" id="WP_013164087.1">
    <property type="nucleotide sequence ID" value="NC_014216.1"/>
</dbReference>
<dbReference type="InterPro" id="IPR006675">
    <property type="entry name" value="HDIG_dom"/>
</dbReference>
<dbReference type="CDD" id="cd04492">
    <property type="entry name" value="YhaM_OBF_like"/>
    <property type="match status" value="1"/>
</dbReference>
<accession>D6Z4T9</accession>
<dbReference type="InterPro" id="IPR004365">
    <property type="entry name" value="NA-bd_OB_tRNA"/>
</dbReference>
<dbReference type="HOGENOM" id="CLU_056349_2_0_7"/>
<dbReference type="SMART" id="SM00471">
    <property type="entry name" value="HDc"/>
    <property type="match status" value="1"/>
</dbReference>
<dbReference type="EMBL" id="CP001940">
    <property type="protein sequence ID" value="ADH86564.1"/>
    <property type="molecule type" value="Genomic_DNA"/>
</dbReference>